<accession>A0A9W7XHQ8</accession>
<proteinExistence type="predicted"/>
<dbReference type="Proteomes" id="UP001145021">
    <property type="component" value="Unassembled WGS sequence"/>
</dbReference>
<organism evidence="2 3">
    <name type="scientific">Coemansia asiatica</name>
    <dbReference type="NCBI Taxonomy" id="1052880"/>
    <lineage>
        <taxon>Eukaryota</taxon>
        <taxon>Fungi</taxon>
        <taxon>Fungi incertae sedis</taxon>
        <taxon>Zoopagomycota</taxon>
        <taxon>Kickxellomycotina</taxon>
        <taxon>Kickxellomycetes</taxon>
        <taxon>Kickxellales</taxon>
        <taxon>Kickxellaceae</taxon>
        <taxon>Coemansia</taxon>
    </lineage>
</organism>
<name>A0A9W7XHQ8_9FUNG</name>
<evidence type="ECO:0000313" key="2">
    <source>
        <dbReference type="EMBL" id="KAJ1643494.1"/>
    </source>
</evidence>
<evidence type="ECO:0000256" key="1">
    <source>
        <dbReference type="SAM" id="MobiDB-lite"/>
    </source>
</evidence>
<comment type="caution">
    <text evidence="2">The sequence shown here is derived from an EMBL/GenBank/DDBJ whole genome shotgun (WGS) entry which is preliminary data.</text>
</comment>
<reference evidence="2" key="1">
    <citation type="submission" date="2022-07" db="EMBL/GenBank/DDBJ databases">
        <title>Phylogenomic reconstructions and comparative analyses of Kickxellomycotina fungi.</title>
        <authorList>
            <person name="Reynolds N.K."/>
            <person name="Stajich J.E."/>
            <person name="Barry K."/>
            <person name="Grigoriev I.V."/>
            <person name="Crous P."/>
            <person name="Smith M.E."/>
        </authorList>
    </citation>
    <scope>NUCLEOTIDE SEQUENCE</scope>
    <source>
        <strain evidence="2">NBRC 105413</strain>
    </source>
</reference>
<feature type="compositionally biased region" description="Polar residues" evidence="1">
    <location>
        <begin position="207"/>
        <end position="231"/>
    </location>
</feature>
<gene>
    <name evidence="2" type="ORF">LPJ64_004743</name>
</gene>
<protein>
    <recommendedName>
        <fullName evidence="4">Mediator of RNA polymerase II transcription subunit 11</fullName>
    </recommendedName>
</protein>
<sequence length="483" mass="49987">MSNSNRPDNNGSSDANDFSSFADFGRSDGLDADTINLFGSFTNDAIQGNIGDLGTNTTTSADPTRINDAALVGSSLTSDLSSFGVDLGALEMGGHATANESSTVDLSSIQLMNIEETPANAASSMHNASAADMVARLLGPGSQGTQQPVAIGSLEQQALGLSMGNGVGQTVESVNKNKNFGAKSRSSSQSSDDMGDIPLAQLALMQQPSDAPSMTPSAAQPPFSQQSNNPGNAAANDSLLSYARTQSTGQIQAQPVQTQAPIAMQMQMQMAAQSVGDTSASAIGGMALGLGESLMRAPVPSDVSAIAQVGLQQPAVAESGSTGVISTVLLQADPSPSASFSQPVAPNLQFDLSRPTTTLEDASLEELEQIEVKLCSLLTTASHATRMMSGPRDLEGQKESEALDLSESKLKPTIREFMLAVAEIQAGMRQQHRLLAMQRIPIHTSAGLHSDVAGFERDLVLWSDAASLLAEAIDTGLDLASST</sequence>
<dbReference type="EMBL" id="JANBOH010000250">
    <property type="protein sequence ID" value="KAJ1643494.1"/>
    <property type="molecule type" value="Genomic_DNA"/>
</dbReference>
<feature type="region of interest" description="Disordered" evidence="1">
    <location>
        <begin position="176"/>
        <end position="195"/>
    </location>
</feature>
<feature type="region of interest" description="Disordered" evidence="1">
    <location>
        <begin position="207"/>
        <end position="235"/>
    </location>
</feature>
<dbReference type="AlphaFoldDB" id="A0A9W7XHQ8"/>
<keyword evidence="3" id="KW-1185">Reference proteome</keyword>
<dbReference type="Gene3D" id="1.10.287.3490">
    <property type="match status" value="1"/>
</dbReference>
<evidence type="ECO:0008006" key="4">
    <source>
        <dbReference type="Google" id="ProtNLM"/>
    </source>
</evidence>
<evidence type="ECO:0000313" key="3">
    <source>
        <dbReference type="Proteomes" id="UP001145021"/>
    </source>
</evidence>